<evidence type="ECO:0000313" key="12">
    <source>
        <dbReference type="Ensembl" id="ENSECRP00000019853.1"/>
    </source>
</evidence>
<comment type="similarity">
    <text evidence="9">Belongs to the G-protein coupled receptor 1 family.</text>
</comment>
<evidence type="ECO:0000259" key="11">
    <source>
        <dbReference type="PROSITE" id="PS50262"/>
    </source>
</evidence>
<protein>
    <submittedName>
        <fullName evidence="12">Platelet-activating factor receptor-like</fullName>
    </submittedName>
</protein>
<evidence type="ECO:0000256" key="8">
    <source>
        <dbReference type="ARBA" id="ARBA00023224"/>
    </source>
</evidence>
<keyword evidence="5 10" id="KW-0472">Membrane</keyword>
<evidence type="ECO:0000256" key="4">
    <source>
        <dbReference type="ARBA" id="ARBA00023040"/>
    </source>
</evidence>
<feature type="transmembrane region" description="Helical" evidence="10">
    <location>
        <begin position="109"/>
        <end position="127"/>
    </location>
</feature>
<dbReference type="Pfam" id="PF00001">
    <property type="entry name" value="7tm_1"/>
    <property type="match status" value="1"/>
</dbReference>
<dbReference type="Proteomes" id="UP000694620">
    <property type="component" value="Chromosome 14"/>
</dbReference>
<dbReference type="GO" id="GO:0035025">
    <property type="term" value="P:positive regulation of Rho protein signal transduction"/>
    <property type="evidence" value="ECO:0007669"/>
    <property type="project" value="TreeGrafter"/>
</dbReference>
<sequence>MSGNMAPTVNVTLVMLSNQSQCEEADSFEFFFVPVVYSVVFCLGLPSNLLALLVFLQRTEAVKKVIQIYLLNLTIADILFNLMLPFWVVYYVKRGDWIFTEIGCRLAGAIYYVCTYSSITFMTLISINRYCIVTKRSNRYVSSKRGAFISCMLSWAFWFCCAIPTLLVDQTSKTEFGLTKCFEKFSQSTLYYFAVCGFFGVSFFMVLLTYISIIRSLSAPDSLSHSKTPRTLAKAMVSGILLVFLICVAPYHITLVFWVIEGGQRHGCFRMSALRISHWINTGLLSVNSCIDPLIYCFSLQRFRAEIKAKLLWLTKRRRPSQIHSSRHFPVLSRSTSSTYS</sequence>
<dbReference type="AlphaFoldDB" id="A0A8C4XBK5"/>
<feature type="transmembrane region" description="Helical" evidence="10">
    <location>
        <begin position="147"/>
        <end position="168"/>
    </location>
</feature>
<dbReference type="GeneID" id="114665282"/>
<dbReference type="SUPFAM" id="SSF81321">
    <property type="entry name" value="Family A G protein-coupled receptor-like"/>
    <property type="match status" value="1"/>
</dbReference>
<name>A0A8C4XBK5_ERPCA</name>
<reference evidence="12" key="2">
    <citation type="submission" date="2025-08" db="UniProtKB">
        <authorList>
            <consortium name="Ensembl"/>
        </authorList>
    </citation>
    <scope>IDENTIFICATION</scope>
</reference>
<dbReference type="GeneTree" id="ENSGT01150000286937"/>
<evidence type="ECO:0000256" key="5">
    <source>
        <dbReference type="ARBA" id="ARBA00023136"/>
    </source>
</evidence>
<comment type="subcellular location">
    <subcellularLocation>
        <location evidence="1">Membrane</location>
        <topology evidence="1">Multi-pass membrane protein</topology>
    </subcellularLocation>
</comment>
<evidence type="ECO:0000256" key="7">
    <source>
        <dbReference type="ARBA" id="ARBA00023180"/>
    </source>
</evidence>
<evidence type="ECO:0000256" key="2">
    <source>
        <dbReference type="ARBA" id="ARBA00022692"/>
    </source>
</evidence>
<keyword evidence="6 9" id="KW-0675">Receptor</keyword>
<keyword evidence="4 9" id="KW-0297">G-protein coupled receptor</keyword>
<dbReference type="InterPro" id="IPR000276">
    <property type="entry name" value="GPCR_Rhodpsn"/>
</dbReference>
<keyword evidence="7" id="KW-0325">Glycoprotein</keyword>
<dbReference type="GO" id="GO:0004930">
    <property type="term" value="F:G protein-coupled receptor activity"/>
    <property type="evidence" value="ECO:0007669"/>
    <property type="project" value="UniProtKB-KW"/>
</dbReference>
<feature type="transmembrane region" description="Helical" evidence="10">
    <location>
        <begin position="235"/>
        <end position="260"/>
    </location>
</feature>
<dbReference type="GO" id="GO:0005886">
    <property type="term" value="C:plasma membrane"/>
    <property type="evidence" value="ECO:0007669"/>
    <property type="project" value="TreeGrafter"/>
</dbReference>
<dbReference type="PROSITE" id="PS50262">
    <property type="entry name" value="G_PROTEIN_RECEP_F1_2"/>
    <property type="match status" value="1"/>
</dbReference>
<evidence type="ECO:0000256" key="6">
    <source>
        <dbReference type="ARBA" id="ARBA00023170"/>
    </source>
</evidence>
<dbReference type="Gene3D" id="1.20.1070.10">
    <property type="entry name" value="Rhodopsin 7-helix transmembrane proteins"/>
    <property type="match status" value="1"/>
</dbReference>
<feature type="domain" description="G-protein coupled receptors family 1 profile" evidence="11">
    <location>
        <begin position="47"/>
        <end position="296"/>
    </location>
</feature>
<evidence type="ECO:0000256" key="10">
    <source>
        <dbReference type="SAM" id="Phobius"/>
    </source>
</evidence>
<dbReference type="GO" id="GO:0007200">
    <property type="term" value="P:phospholipase C-activating G protein-coupled receptor signaling pathway"/>
    <property type="evidence" value="ECO:0007669"/>
    <property type="project" value="TreeGrafter"/>
</dbReference>
<dbReference type="PRINTS" id="PR00237">
    <property type="entry name" value="GPCRRHODOPSN"/>
</dbReference>
<evidence type="ECO:0000256" key="9">
    <source>
        <dbReference type="RuleBase" id="RU000688"/>
    </source>
</evidence>
<dbReference type="CDD" id="cd14982">
    <property type="entry name" value="7tmA_purinoceptor-like"/>
    <property type="match status" value="1"/>
</dbReference>
<reference evidence="12" key="1">
    <citation type="submission" date="2021-06" db="EMBL/GenBank/DDBJ databases">
        <authorList>
            <consortium name="Wellcome Sanger Institute Data Sharing"/>
        </authorList>
    </citation>
    <scope>NUCLEOTIDE SEQUENCE [LARGE SCALE GENOMIC DNA]</scope>
</reference>
<evidence type="ECO:0000313" key="13">
    <source>
        <dbReference type="Proteomes" id="UP000694620"/>
    </source>
</evidence>
<dbReference type="PANTHER" id="PTHR24232:SF91">
    <property type="entry name" value="TRANSMEMBRANE PROTEIN LOC653160"/>
    <property type="match status" value="1"/>
</dbReference>
<feature type="transmembrane region" description="Helical" evidence="10">
    <location>
        <begin position="32"/>
        <end position="56"/>
    </location>
</feature>
<gene>
    <name evidence="12" type="primary">LOC114665282</name>
</gene>
<dbReference type="OrthoDB" id="5985406at2759"/>
<dbReference type="PANTHER" id="PTHR24232">
    <property type="entry name" value="G-PROTEIN COUPLED RECEPTOR"/>
    <property type="match status" value="1"/>
</dbReference>
<organism evidence="12 13">
    <name type="scientific">Erpetoichthys calabaricus</name>
    <name type="common">Rope fish</name>
    <name type="synonym">Calamoichthys calabaricus</name>
    <dbReference type="NCBI Taxonomy" id="27687"/>
    <lineage>
        <taxon>Eukaryota</taxon>
        <taxon>Metazoa</taxon>
        <taxon>Chordata</taxon>
        <taxon>Craniata</taxon>
        <taxon>Vertebrata</taxon>
        <taxon>Euteleostomi</taxon>
        <taxon>Actinopterygii</taxon>
        <taxon>Polypteriformes</taxon>
        <taxon>Polypteridae</taxon>
        <taxon>Erpetoichthys</taxon>
    </lineage>
</organism>
<keyword evidence="2 9" id="KW-0812">Transmembrane</keyword>
<keyword evidence="3 10" id="KW-1133">Transmembrane helix</keyword>
<dbReference type="InterPro" id="IPR017452">
    <property type="entry name" value="GPCR_Rhodpsn_7TM"/>
</dbReference>
<proteinExistence type="inferred from homology"/>
<accession>A0A8C4XBK5</accession>
<feature type="transmembrane region" description="Helical" evidence="10">
    <location>
        <begin position="190"/>
        <end position="214"/>
    </location>
</feature>
<dbReference type="Ensembl" id="ENSECRT00000020275.1">
    <property type="protein sequence ID" value="ENSECRP00000019853.1"/>
    <property type="gene ID" value="ENSECRG00000013319.1"/>
</dbReference>
<dbReference type="RefSeq" id="XP_028675584.1">
    <property type="nucleotide sequence ID" value="XM_028819751.2"/>
</dbReference>
<keyword evidence="13" id="KW-1185">Reference proteome</keyword>
<reference evidence="12" key="3">
    <citation type="submission" date="2025-09" db="UniProtKB">
        <authorList>
            <consortium name="Ensembl"/>
        </authorList>
    </citation>
    <scope>IDENTIFICATION</scope>
</reference>
<dbReference type="PROSITE" id="PS00237">
    <property type="entry name" value="G_PROTEIN_RECEP_F1_1"/>
    <property type="match status" value="1"/>
</dbReference>
<keyword evidence="8 9" id="KW-0807">Transducer</keyword>
<evidence type="ECO:0000256" key="1">
    <source>
        <dbReference type="ARBA" id="ARBA00004141"/>
    </source>
</evidence>
<feature type="transmembrane region" description="Helical" evidence="10">
    <location>
        <begin position="68"/>
        <end position="89"/>
    </location>
</feature>
<evidence type="ECO:0000256" key="3">
    <source>
        <dbReference type="ARBA" id="ARBA00022989"/>
    </source>
</evidence>